<evidence type="ECO:0000256" key="1">
    <source>
        <dbReference type="SAM" id="MobiDB-lite"/>
    </source>
</evidence>
<evidence type="ECO:0000313" key="3">
    <source>
        <dbReference type="Proteomes" id="UP001431429"/>
    </source>
</evidence>
<dbReference type="Proteomes" id="UP001431429">
    <property type="component" value="Unassembled WGS sequence"/>
</dbReference>
<dbReference type="RefSeq" id="WP_250924684.1">
    <property type="nucleotide sequence ID" value="NZ_JAMQAW010000127.1"/>
</dbReference>
<name>A0ABT0V115_9ACTN</name>
<dbReference type="NCBIfam" id="NF038081">
    <property type="entry name" value="BN159_2729_fam"/>
    <property type="match status" value="1"/>
</dbReference>
<evidence type="ECO:0000313" key="2">
    <source>
        <dbReference type="EMBL" id="MCM2394409.1"/>
    </source>
</evidence>
<feature type="region of interest" description="Disordered" evidence="1">
    <location>
        <begin position="230"/>
        <end position="262"/>
    </location>
</feature>
<dbReference type="EMBL" id="JAMQAW010000127">
    <property type="protein sequence ID" value="MCM2394409.1"/>
    <property type="molecule type" value="Genomic_DNA"/>
</dbReference>
<gene>
    <name evidence="2" type="ORF">NBG84_40125</name>
</gene>
<reference evidence="2" key="1">
    <citation type="submission" date="2022-06" db="EMBL/GenBank/DDBJ databases">
        <title>Genome public.</title>
        <authorList>
            <person name="Sun Q."/>
        </authorList>
    </citation>
    <scope>NUCLEOTIDE SEQUENCE</scope>
    <source>
        <strain evidence="2">CWNU-1</strain>
    </source>
</reference>
<comment type="caution">
    <text evidence="2">The sequence shown here is derived from an EMBL/GenBank/DDBJ whole genome shotgun (WGS) entry which is preliminary data.</text>
</comment>
<protein>
    <submittedName>
        <fullName evidence="2">BN159_2729 family protein</fullName>
    </submittedName>
</protein>
<organism evidence="2 3">
    <name type="scientific">Streptomyces albipurpureus</name>
    <dbReference type="NCBI Taxonomy" id="2897419"/>
    <lineage>
        <taxon>Bacteria</taxon>
        <taxon>Bacillati</taxon>
        <taxon>Actinomycetota</taxon>
        <taxon>Actinomycetes</taxon>
        <taxon>Kitasatosporales</taxon>
        <taxon>Streptomycetaceae</taxon>
        <taxon>Streptomyces</taxon>
    </lineage>
</organism>
<proteinExistence type="predicted"/>
<accession>A0ABT0V115</accession>
<sequence length="262" mass="28658">MNKNLPQAIKLVRSLLDSEGDVAATIGHALDQAQLLADPERSYGVLLRRQPTGEWMQEHRTELEQQALAWDASCRHAADVAEVIRQQCGERSGLQRVQVQSDRLLVSVHVTSPEQWGGWCQYLGITSQGPQTLEYAYTGSGRRDGVAVAVVAYDAPQVEARTVVAARMPHRHLGIVYDLALPHQDSNRDVWDYASTRADGMPLMTMRGSSGERCSLAHVVDYVGPLSPMQGSVESAGKDTRQGESTQRLLAEQPFAAGGLDV</sequence>
<keyword evidence="3" id="KW-1185">Reference proteome</keyword>
<dbReference type="NCBIfam" id="NF038082">
    <property type="entry name" value="phiSA1p31"/>
    <property type="match status" value="1"/>
</dbReference>